<accession>A0ABU4JU77</accession>
<evidence type="ECO:0000313" key="2">
    <source>
        <dbReference type="Proteomes" id="UP001281656"/>
    </source>
</evidence>
<comment type="caution">
    <text evidence="1">The sequence shown here is derived from an EMBL/GenBank/DDBJ whole genome shotgun (WGS) entry which is preliminary data.</text>
</comment>
<sequence>MEMREYIIYLLENYNKISCDIKQLQFELETFQNLLPEEMIESMSFSSNFERKAHSCSLSDKTSTIAIIYEKLSQRVNKEAEEEIIKKIKASKYELGKLDYCIDRLDPKIKDVIKGYYLDKKSWGHLKGELFMSDSVLNRNRKKGIDKLAEMYSIGI</sequence>
<proteinExistence type="predicted"/>
<evidence type="ECO:0000313" key="1">
    <source>
        <dbReference type="EMBL" id="MDW8801473.1"/>
    </source>
</evidence>
<organism evidence="1 2">
    <name type="scientific">Clostridium tanneri</name>
    <dbReference type="NCBI Taxonomy" id="3037988"/>
    <lineage>
        <taxon>Bacteria</taxon>
        <taxon>Bacillati</taxon>
        <taxon>Bacillota</taxon>
        <taxon>Clostridia</taxon>
        <taxon>Eubacteriales</taxon>
        <taxon>Clostridiaceae</taxon>
        <taxon>Clostridium</taxon>
    </lineage>
</organism>
<dbReference type="EMBL" id="JARUJP010000010">
    <property type="protein sequence ID" value="MDW8801473.1"/>
    <property type="molecule type" value="Genomic_DNA"/>
</dbReference>
<reference evidence="1 2" key="1">
    <citation type="submission" date="2023-04" db="EMBL/GenBank/DDBJ databases">
        <title>Clostridium tannerae sp. nov., isolated from the fecal material of an alpaca.</title>
        <authorList>
            <person name="Miller S."/>
            <person name="Hendry M."/>
            <person name="King J."/>
            <person name="Sankaranarayanan K."/>
            <person name="Lawson P.A."/>
        </authorList>
    </citation>
    <scope>NUCLEOTIDE SEQUENCE [LARGE SCALE GENOMIC DNA]</scope>
    <source>
        <strain evidence="1 2">A1-XYC3</strain>
    </source>
</reference>
<keyword evidence="2" id="KW-1185">Reference proteome</keyword>
<protein>
    <submittedName>
        <fullName evidence="1">Uncharacterized protein</fullName>
    </submittedName>
</protein>
<name>A0ABU4JU77_9CLOT</name>
<gene>
    <name evidence="1" type="ORF">P8V03_09930</name>
</gene>
<dbReference type="RefSeq" id="WP_318798051.1">
    <property type="nucleotide sequence ID" value="NZ_JARUJP010000010.1"/>
</dbReference>
<dbReference type="Proteomes" id="UP001281656">
    <property type="component" value="Unassembled WGS sequence"/>
</dbReference>